<evidence type="ECO:0000313" key="2">
    <source>
        <dbReference type="EMBL" id="TXL71481.1"/>
    </source>
</evidence>
<protein>
    <submittedName>
        <fullName evidence="2">Uncharacterized protein</fullName>
    </submittedName>
</protein>
<evidence type="ECO:0000313" key="3">
    <source>
        <dbReference type="Proteomes" id="UP000321638"/>
    </source>
</evidence>
<feature type="signal peptide" evidence="1">
    <location>
        <begin position="1"/>
        <end position="26"/>
    </location>
</feature>
<name>A0A5C8PCG1_9HYPH</name>
<organism evidence="2 3">
    <name type="scientific">Vineibacter terrae</name>
    <dbReference type="NCBI Taxonomy" id="2586908"/>
    <lineage>
        <taxon>Bacteria</taxon>
        <taxon>Pseudomonadati</taxon>
        <taxon>Pseudomonadota</taxon>
        <taxon>Alphaproteobacteria</taxon>
        <taxon>Hyphomicrobiales</taxon>
        <taxon>Vineibacter</taxon>
    </lineage>
</organism>
<evidence type="ECO:0000256" key="1">
    <source>
        <dbReference type="SAM" id="SignalP"/>
    </source>
</evidence>
<feature type="chain" id="PRO_5023121323" evidence="1">
    <location>
        <begin position="27"/>
        <end position="97"/>
    </location>
</feature>
<sequence>MDHHHVIRTGLLALGLGILAASPSLAQQQTTTGDAAYCARLAAMYNRYLADSTPSMETISAQNQCSGPNAAQAIASLEKLLQSKGYKLPERSVGQQN</sequence>
<dbReference type="AlphaFoldDB" id="A0A5C8PCG1"/>
<dbReference type="Proteomes" id="UP000321638">
    <property type="component" value="Unassembled WGS sequence"/>
</dbReference>
<keyword evidence="1" id="KW-0732">Signal</keyword>
<proteinExistence type="predicted"/>
<accession>A0A5C8PCG1</accession>
<comment type="caution">
    <text evidence="2">The sequence shown here is derived from an EMBL/GenBank/DDBJ whole genome shotgun (WGS) entry which is preliminary data.</text>
</comment>
<dbReference type="EMBL" id="VDUZ01000043">
    <property type="protein sequence ID" value="TXL71481.1"/>
    <property type="molecule type" value="Genomic_DNA"/>
</dbReference>
<dbReference type="OrthoDB" id="7376365at2"/>
<gene>
    <name evidence="2" type="ORF">FHP25_30085</name>
</gene>
<keyword evidence="3" id="KW-1185">Reference proteome</keyword>
<dbReference type="RefSeq" id="WP_147850702.1">
    <property type="nucleotide sequence ID" value="NZ_DATAJT010000141.1"/>
</dbReference>
<reference evidence="2 3" key="1">
    <citation type="submission" date="2019-06" db="EMBL/GenBank/DDBJ databases">
        <title>New taxonomy in bacterial strain CC-CFT640, isolated from vineyard.</title>
        <authorList>
            <person name="Lin S.-Y."/>
            <person name="Tsai C.-F."/>
            <person name="Young C.-C."/>
        </authorList>
    </citation>
    <scope>NUCLEOTIDE SEQUENCE [LARGE SCALE GENOMIC DNA]</scope>
    <source>
        <strain evidence="2 3">CC-CFT640</strain>
    </source>
</reference>